<dbReference type="Pfam" id="PF05105">
    <property type="entry name" value="Phage_holin_4_1"/>
    <property type="match status" value="1"/>
</dbReference>
<keyword evidence="4 6" id="KW-0472">Membrane</keyword>
<evidence type="ECO:0000313" key="8">
    <source>
        <dbReference type="Proteomes" id="UP000481043"/>
    </source>
</evidence>
<dbReference type="GO" id="GO:0016020">
    <property type="term" value="C:membrane"/>
    <property type="evidence" value="ECO:0007669"/>
    <property type="project" value="UniProtKB-SubCell"/>
</dbReference>
<proteinExistence type="inferred from homology"/>
<comment type="subcellular location">
    <subcellularLocation>
        <location evidence="1">Membrane</location>
        <topology evidence="1">Multi-pass membrane protein</topology>
    </subcellularLocation>
</comment>
<evidence type="ECO:0000256" key="6">
    <source>
        <dbReference type="SAM" id="Phobius"/>
    </source>
</evidence>
<protein>
    <submittedName>
        <fullName evidence="7">Phage holin family protein</fullName>
    </submittedName>
</protein>
<dbReference type="NCBIfam" id="TIGR01593">
    <property type="entry name" value="holin_tox_secr"/>
    <property type="match status" value="1"/>
</dbReference>
<dbReference type="RefSeq" id="WP_163179411.1">
    <property type="nucleotide sequence ID" value="NZ_JAAIWM010000002.1"/>
</dbReference>
<organism evidence="7 8">
    <name type="scientific">Bacillus mesophilus</name>
    <dbReference type="NCBI Taxonomy" id="1808955"/>
    <lineage>
        <taxon>Bacteria</taxon>
        <taxon>Bacillati</taxon>
        <taxon>Bacillota</taxon>
        <taxon>Bacilli</taxon>
        <taxon>Bacillales</taxon>
        <taxon>Bacillaceae</taxon>
        <taxon>Bacillus</taxon>
    </lineage>
</organism>
<evidence type="ECO:0000313" key="7">
    <source>
        <dbReference type="EMBL" id="NEY72002.1"/>
    </source>
</evidence>
<evidence type="ECO:0000256" key="3">
    <source>
        <dbReference type="ARBA" id="ARBA00022989"/>
    </source>
</evidence>
<comment type="similarity">
    <text evidence="5">Belongs to the bacteriophage holin family. Cp-1 holin subfamily.</text>
</comment>
<comment type="caution">
    <text evidence="7">The sequence shown here is derived from an EMBL/GenBank/DDBJ whole genome shotgun (WGS) entry which is preliminary data.</text>
</comment>
<keyword evidence="8" id="KW-1185">Reference proteome</keyword>
<name>A0A6M0Q6N0_9BACI</name>
<reference evidence="7 8" key="1">
    <citation type="submission" date="2020-02" db="EMBL/GenBank/DDBJ databases">
        <title>Bacillus aquiflavi sp. nov., isolated from yellow water of strong flavor Chinese baijiu in Yibin region of China.</title>
        <authorList>
            <person name="Xie J."/>
        </authorList>
    </citation>
    <scope>NUCLEOTIDE SEQUENCE [LARGE SCALE GENOMIC DNA]</scope>
    <source>
        <strain evidence="7 8">SA4</strain>
    </source>
</reference>
<evidence type="ECO:0000256" key="5">
    <source>
        <dbReference type="ARBA" id="ARBA00023600"/>
    </source>
</evidence>
<dbReference type="InterPro" id="IPR006480">
    <property type="entry name" value="Phage_holin_4_1"/>
</dbReference>
<dbReference type="EMBL" id="JAAIWM010000002">
    <property type="protein sequence ID" value="NEY72002.1"/>
    <property type="molecule type" value="Genomic_DNA"/>
</dbReference>
<feature type="transmembrane region" description="Helical" evidence="6">
    <location>
        <begin position="61"/>
        <end position="78"/>
    </location>
</feature>
<feature type="transmembrane region" description="Helical" evidence="6">
    <location>
        <begin position="28"/>
        <end position="49"/>
    </location>
</feature>
<evidence type="ECO:0000256" key="2">
    <source>
        <dbReference type="ARBA" id="ARBA00022692"/>
    </source>
</evidence>
<dbReference type="AlphaFoldDB" id="A0A6M0Q6N0"/>
<keyword evidence="3 6" id="KW-1133">Transmembrane helix</keyword>
<keyword evidence="2 6" id="KW-0812">Transmembrane</keyword>
<gene>
    <name evidence="7" type="ORF">G4D63_09600</name>
</gene>
<evidence type="ECO:0000256" key="4">
    <source>
        <dbReference type="ARBA" id="ARBA00023136"/>
    </source>
</evidence>
<evidence type="ECO:0000256" key="1">
    <source>
        <dbReference type="ARBA" id="ARBA00004141"/>
    </source>
</evidence>
<sequence length="133" mass="14744">MKVDFSIATILSLAGSLTSYMFGGWGSLLTILTFMVIVDYLTGIIAAGIEKKLCSKIGFRGIAQKLLIFVLVSVAHMIDMITEVEYLVRDATIIFYIMNEIISILENAKRVGLPIPVFLIKVIELVKSKSKKK</sequence>
<accession>A0A6M0Q6N0</accession>
<dbReference type="Proteomes" id="UP000481043">
    <property type="component" value="Unassembled WGS sequence"/>
</dbReference>